<accession>A0A7J7JMG5</accession>
<name>A0A7J7JMG5_BUGNE</name>
<evidence type="ECO:0000313" key="2">
    <source>
        <dbReference type="Proteomes" id="UP000593567"/>
    </source>
</evidence>
<evidence type="ECO:0000313" key="1">
    <source>
        <dbReference type="EMBL" id="KAF6027227.1"/>
    </source>
</evidence>
<comment type="caution">
    <text evidence="1">The sequence shown here is derived from an EMBL/GenBank/DDBJ whole genome shotgun (WGS) entry which is preliminary data.</text>
</comment>
<dbReference type="Proteomes" id="UP000593567">
    <property type="component" value="Unassembled WGS sequence"/>
</dbReference>
<proteinExistence type="predicted"/>
<reference evidence="1" key="1">
    <citation type="submission" date="2020-06" db="EMBL/GenBank/DDBJ databases">
        <title>Draft genome of Bugula neritina, a colonial animal packing powerful symbionts and potential medicines.</title>
        <authorList>
            <person name="Rayko M."/>
        </authorList>
    </citation>
    <scope>NUCLEOTIDE SEQUENCE [LARGE SCALE GENOMIC DNA]</scope>
    <source>
        <strain evidence="1">Kwan_BN1</strain>
    </source>
</reference>
<dbReference type="AlphaFoldDB" id="A0A7J7JMG5"/>
<organism evidence="1 2">
    <name type="scientific">Bugula neritina</name>
    <name type="common">Brown bryozoan</name>
    <name type="synonym">Sertularia neritina</name>
    <dbReference type="NCBI Taxonomy" id="10212"/>
    <lineage>
        <taxon>Eukaryota</taxon>
        <taxon>Metazoa</taxon>
        <taxon>Spiralia</taxon>
        <taxon>Lophotrochozoa</taxon>
        <taxon>Bryozoa</taxon>
        <taxon>Gymnolaemata</taxon>
        <taxon>Cheilostomatida</taxon>
        <taxon>Flustrina</taxon>
        <taxon>Buguloidea</taxon>
        <taxon>Bugulidae</taxon>
        <taxon>Bugula</taxon>
    </lineage>
</organism>
<gene>
    <name evidence="1" type="ORF">EB796_014465</name>
</gene>
<sequence length="72" mass="8214">MLSWCLQTLHNLFVDLFNIRMQAAKATGVLHSGKLGLYSCRPTRLSHGIRLQMVKELYDLSVCLQDSLPQPR</sequence>
<protein>
    <submittedName>
        <fullName evidence="1">Uncharacterized protein</fullName>
    </submittedName>
</protein>
<dbReference type="EMBL" id="VXIV02002118">
    <property type="protein sequence ID" value="KAF6027227.1"/>
    <property type="molecule type" value="Genomic_DNA"/>
</dbReference>
<keyword evidence="2" id="KW-1185">Reference proteome</keyword>